<gene>
    <name evidence="3" type="ORF">Ddye_028206</name>
</gene>
<evidence type="ECO:0000313" key="3">
    <source>
        <dbReference type="EMBL" id="KAK2640411.1"/>
    </source>
</evidence>
<dbReference type="PANTHER" id="PTHR46137:SF3">
    <property type="entry name" value="OS05G0310600 PROTEIN"/>
    <property type="match status" value="1"/>
</dbReference>
<feature type="compositionally biased region" description="Polar residues" evidence="1">
    <location>
        <begin position="718"/>
        <end position="729"/>
    </location>
</feature>
<feature type="domain" description="LRAT" evidence="2">
    <location>
        <begin position="20"/>
        <end position="169"/>
    </location>
</feature>
<dbReference type="InterPro" id="IPR007053">
    <property type="entry name" value="LRAT_dom"/>
</dbReference>
<evidence type="ECO:0000256" key="1">
    <source>
        <dbReference type="SAM" id="MobiDB-lite"/>
    </source>
</evidence>
<name>A0AAD9WR73_9ROSI</name>
<dbReference type="Pfam" id="PF04970">
    <property type="entry name" value="LRAT"/>
    <property type="match status" value="1"/>
</dbReference>
<feature type="compositionally biased region" description="Polar residues" evidence="1">
    <location>
        <begin position="694"/>
        <end position="711"/>
    </location>
</feature>
<comment type="caution">
    <text evidence="3">The sequence shown here is derived from an EMBL/GenBank/DDBJ whole genome shotgun (WGS) entry which is preliminary data.</text>
</comment>
<feature type="compositionally biased region" description="Basic and acidic residues" evidence="1">
    <location>
        <begin position="682"/>
        <end position="691"/>
    </location>
</feature>
<organism evidence="3 4">
    <name type="scientific">Dipteronia dyeriana</name>
    <dbReference type="NCBI Taxonomy" id="168575"/>
    <lineage>
        <taxon>Eukaryota</taxon>
        <taxon>Viridiplantae</taxon>
        <taxon>Streptophyta</taxon>
        <taxon>Embryophyta</taxon>
        <taxon>Tracheophyta</taxon>
        <taxon>Spermatophyta</taxon>
        <taxon>Magnoliopsida</taxon>
        <taxon>eudicotyledons</taxon>
        <taxon>Gunneridae</taxon>
        <taxon>Pentapetalae</taxon>
        <taxon>rosids</taxon>
        <taxon>malvids</taxon>
        <taxon>Sapindales</taxon>
        <taxon>Sapindaceae</taxon>
        <taxon>Hippocastanoideae</taxon>
        <taxon>Acereae</taxon>
        <taxon>Dipteronia</taxon>
    </lineage>
</organism>
<reference evidence="3" key="1">
    <citation type="journal article" date="2023" name="Plant J.">
        <title>Genome sequences and population genomics provide insights into the demographic history, inbreeding, and mutation load of two 'living fossil' tree species of Dipteronia.</title>
        <authorList>
            <person name="Feng Y."/>
            <person name="Comes H.P."/>
            <person name="Chen J."/>
            <person name="Zhu S."/>
            <person name="Lu R."/>
            <person name="Zhang X."/>
            <person name="Li P."/>
            <person name="Qiu J."/>
            <person name="Olsen K.M."/>
            <person name="Qiu Y."/>
        </authorList>
    </citation>
    <scope>NUCLEOTIDE SEQUENCE</scope>
    <source>
        <strain evidence="3">KIB01</strain>
    </source>
</reference>
<protein>
    <recommendedName>
        <fullName evidence="2">LRAT domain-containing protein</fullName>
    </recommendedName>
</protein>
<evidence type="ECO:0000313" key="4">
    <source>
        <dbReference type="Proteomes" id="UP001280121"/>
    </source>
</evidence>
<feature type="region of interest" description="Disordered" evidence="1">
    <location>
        <begin position="682"/>
        <end position="743"/>
    </location>
</feature>
<dbReference type="Proteomes" id="UP001280121">
    <property type="component" value="Unassembled WGS sequence"/>
</dbReference>
<evidence type="ECO:0000259" key="2">
    <source>
        <dbReference type="PROSITE" id="PS51934"/>
    </source>
</evidence>
<keyword evidence="4" id="KW-1185">Reference proteome</keyword>
<accession>A0AAD9WR73</accession>
<dbReference type="Pfam" id="PF01107">
    <property type="entry name" value="MP"/>
    <property type="match status" value="1"/>
</dbReference>
<dbReference type="AlphaFoldDB" id="A0AAD9WR73"/>
<dbReference type="InterPro" id="IPR028919">
    <property type="entry name" value="Viral_movement"/>
</dbReference>
<dbReference type="PROSITE" id="PS51934">
    <property type="entry name" value="LRAT"/>
    <property type="match status" value="1"/>
</dbReference>
<dbReference type="Gene3D" id="3.90.1720.10">
    <property type="entry name" value="endopeptidase domain like (from Nostoc punctiforme)"/>
    <property type="match status" value="1"/>
</dbReference>
<proteinExistence type="predicted"/>
<dbReference type="PANTHER" id="PTHR46137">
    <property type="entry name" value="OS05G0310600 PROTEIN"/>
    <property type="match status" value="1"/>
</dbReference>
<dbReference type="EMBL" id="JANJYI010000008">
    <property type="protein sequence ID" value="KAK2640411.1"/>
    <property type="molecule type" value="Genomic_DNA"/>
</dbReference>
<sequence>MGLLSNKIDRQELKHGDHIYCWRQAFIYAHHGIYVDDGKVIHFTQGPAGQENGSVFVSSSLPAPQFSDVPCPQCGDHYSSVNNGVILSCIDCFLSGDELNLFEYGVSPAYFLAKVRGGTCTLATSDPPGATLHRANVLLKNGFGEYDLFKNNCEDFAIYCKTGLLVIIPRTIAGKSGQVAALKATSMAVFSSLANKFIGVTAVGNGVYAAGSGVYYCYSRLNSDIGVRRDVARVAVESLIPLAPVERVVPPAPAAPAPAPVERIVPTAPSAPASVERVVPPAPPSPAPVERIVPPAPPAPAPAPVSYEIYDQYSSNLSMDMVSEPEDRASSTSTREMMTPPVTPTPVIVDHQSSVLAQQSISNVFVHIVLHNGLHDRHQLVVCHIFGHIHSLVIGTKKPLTSISSRSEIEPDDMNSSTGQSVANYEINWDDKDLINWQLPNIQQSSIYKKKLLDFRTLLGQKTKEINVKFQNSTFTTNLLNKNSLNHCNKIGYNDLHIRSVQVGIKPLSKIGLNNSILIVLRDKRITNYKESIMGMTETSLTYGPIYFQCYPNFTIALNTNEHKEKCIVIDIQTHNYQFLEKSSPYKLVYRVYYCVLTSGLIPSYIPPTVPAGQTICFNASPSVNVLVPVPFKWENIKFPDDWVKEKVDQPSYKPPMRNLHDCVSEQDGTLRISFKRGLSIRDNDSDHSRPLNDFQSERNSLSSLSRQNIARQIPSLAPNQPRQITNLADNYDPDTSETSEPVVNLIHRRRRPRKPKNEPVGIPTHVTHVQKTPEQVAQPIHTYDNEGQTSPTPSQVLTEILEPKPQIRTINVLDTEPIIDYDFLIADYYSPRINNYVKNMRKIIQITKETNFEKDGLKTLKPLMKKYLSLIGIQKEKS</sequence>